<name>A0AAP0E0D1_9ASTR</name>
<evidence type="ECO:0000313" key="2">
    <source>
        <dbReference type="EMBL" id="KAK9080408.1"/>
    </source>
</evidence>
<dbReference type="PANTHER" id="PTHR15827">
    <property type="entry name" value="CYCLIN-DEPENDENT KINASE 2-INTERACTING PROTEIN"/>
    <property type="match status" value="1"/>
</dbReference>
<feature type="compositionally biased region" description="Low complexity" evidence="1">
    <location>
        <begin position="54"/>
        <end position="70"/>
    </location>
</feature>
<dbReference type="Proteomes" id="UP001408789">
    <property type="component" value="Unassembled WGS sequence"/>
</dbReference>
<gene>
    <name evidence="2" type="ORF">SSX86_000166</name>
</gene>
<evidence type="ECO:0000313" key="3">
    <source>
        <dbReference type="Proteomes" id="UP001408789"/>
    </source>
</evidence>
<evidence type="ECO:0000256" key="1">
    <source>
        <dbReference type="SAM" id="MobiDB-lite"/>
    </source>
</evidence>
<comment type="caution">
    <text evidence="2">The sequence shown here is derived from an EMBL/GenBank/DDBJ whole genome shotgun (WGS) entry which is preliminary data.</text>
</comment>
<dbReference type="AlphaFoldDB" id="A0AAP0E0D1"/>
<sequence length="337" mass="37770">MASFTGLPPKIPAASIAVHAKKQKAKNSQHSTASKKDENSGMRISPQLKKKPNSSSSSKTSVESSSSETTITDPAPISAFINQVAELVRLVDSRDIVELELKQQGCEVVIRKKFMKNMELGVLSDMPDIQKKACLKLLKQQVVHRDNLLSSYKEMVVTVINMVNTSMSLRCFLKGETNSPLIKFSSSSNDTNDNGDGGGIPVFIFWSISSFEKLAWELVQMFRLELNLKRLLVIEFLSLRSKEDSIIERLCWSDEIYQGEFDDLSRCNLDCRDASESASIKLDGFISENSNHPNSELDSDVLQVYLTAWLTDVNIDKQRVEDIFCEVGEEMHVNFVS</sequence>
<reference evidence="2 3" key="1">
    <citation type="submission" date="2024-04" db="EMBL/GenBank/DDBJ databases">
        <title>The reference genome of an endangered Asteraceae, Deinandra increscens subsp. villosa, native to the Central Coast of California.</title>
        <authorList>
            <person name="Guilliams M."/>
            <person name="Hasenstab-Lehman K."/>
            <person name="Meyer R."/>
            <person name="Mcevoy S."/>
        </authorList>
    </citation>
    <scope>NUCLEOTIDE SEQUENCE [LARGE SCALE GENOMIC DNA]</scope>
    <source>
        <tissue evidence="2">Leaf</tissue>
    </source>
</reference>
<dbReference type="EMBL" id="JBCNJP010000002">
    <property type="protein sequence ID" value="KAK9080408.1"/>
    <property type="molecule type" value="Genomic_DNA"/>
</dbReference>
<protein>
    <submittedName>
        <fullName evidence="2">Uncharacterized protein</fullName>
    </submittedName>
</protein>
<keyword evidence="3" id="KW-1185">Reference proteome</keyword>
<organism evidence="2 3">
    <name type="scientific">Deinandra increscens subsp. villosa</name>
    <dbReference type="NCBI Taxonomy" id="3103831"/>
    <lineage>
        <taxon>Eukaryota</taxon>
        <taxon>Viridiplantae</taxon>
        <taxon>Streptophyta</taxon>
        <taxon>Embryophyta</taxon>
        <taxon>Tracheophyta</taxon>
        <taxon>Spermatophyta</taxon>
        <taxon>Magnoliopsida</taxon>
        <taxon>eudicotyledons</taxon>
        <taxon>Gunneridae</taxon>
        <taxon>Pentapetalae</taxon>
        <taxon>asterids</taxon>
        <taxon>campanulids</taxon>
        <taxon>Asterales</taxon>
        <taxon>Asteraceae</taxon>
        <taxon>Asteroideae</taxon>
        <taxon>Heliantheae alliance</taxon>
        <taxon>Madieae</taxon>
        <taxon>Madiinae</taxon>
        <taxon>Deinandra</taxon>
    </lineage>
</organism>
<feature type="region of interest" description="Disordered" evidence="1">
    <location>
        <begin position="15"/>
        <end position="70"/>
    </location>
</feature>
<accession>A0AAP0E0D1</accession>
<dbReference type="PANTHER" id="PTHR15827:SF2">
    <property type="entry name" value="CYCLIN-DEPENDENT KINASE 2-INTERACTING PROTEIN"/>
    <property type="match status" value="1"/>
</dbReference>
<proteinExistence type="predicted"/>